<reference evidence="2" key="1">
    <citation type="submission" date="2011-07" db="EMBL/GenBank/DDBJ databases">
        <authorList>
            <consortium name="Caenorhabditis brenneri Sequencing and Analysis Consortium"/>
            <person name="Wilson R.K."/>
        </authorList>
    </citation>
    <scope>NUCLEOTIDE SEQUENCE [LARGE SCALE GENOMIC DNA]</scope>
    <source>
        <strain evidence="2">PB2801</strain>
    </source>
</reference>
<evidence type="ECO:0000313" key="1">
    <source>
        <dbReference type="EMBL" id="EGT31691.1"/>
    </source>
</evidence>
<dbReference type="InParanoid" id="G0NI91"/>
<dbReference type="HOGENOM" id="CLU_2560302_0_0_1"/>
<name>G0NI91_CAEBE</name>
<organism evidence="2">
    <name type="scientific">Caenorhabditis brenneri</name>
    <name type="common">Nematode worm</name>
    <dbReference type="NCBI Taxonomy" id="135651"/>
    <lineage>
        <taxon>Eukaryota</taxon>
        <taxon>Metazoa</taxon>
        <taxon>Ecdysozoa</taxon>
        <taxon>Nematoda</taxon>
        <taxon>Chromadorea</taxon>
        <taxon>Rhabditida</taxon>
        <taxon>Rhabditina</taxon>
        <taxon>Rhabditomorpha</taxon>
        <taxon>Rhabditoidea</taxon>
        <taxon>Rhabditidae</taxon>
        <taxon>Peloderinae</taxon>
        <taxon>Caenorhabditis</taxon>
    </lineage>
</organism>
<dbReference type="Proteomes" id="UP000008068">
    <property type="component" value="Unassembled WGS sequence"/>
</dbReference>
<protein>
    <submittedName>
        <fullName evidence="1">Uncharacterized protein</fullName>
    </submittedName>
</protein>
<gene>
    <name evidence="1" type="ORF">CAEBREN_22576</name>
</gene>
<accession>G0NI91</accession>
<sequence>MCTRFVFPLNFPEYAICLEQHSEVNCVPKTTVSCQNNSQHEADCNGQFYSFTENFQFFFLSEKVYKAAPLPMDKPEDTCKAS</sequence>
<proteinExistence type="predicted"/>
<dbReference type="EMBL" id="GL379888">
    <property type="protein sequence ID" value="EGT31691.1"/>
    <property type="molecule type" value="Genomic_DNA"/>
</dbReference>
<evidence type="ECO:0000313" key="2">
    <source>
        <dbReference type="Proteomes" id="UP000008068"/>
    </source>
</evidence>
<dbReference type="AlphaFoldDB" id="G0NI91"/>
<keyword evidence="2" id="KW-1185">Reference proteome</keyword>